<protein>
    <recommendedName>
        <fullName evidence="3">Restriction alleviation protein, Lar family</fullName>
    </recommendedName>
</protein>
<dbReference type="EMBL" id="SHDO01000041">
    <property type="protein sequence ID" value="MBX6982896.1"/>
    <property type="molecule type" value="Genomic_DNA"/>
</dbReference>
<dbReference type="Pfam" id="PF14354">
    <property type="entry name" value="Lar_restr_allev"/>
    <property type="match status" value="1"/>
</dbReference>
<dbReference type="AlphaFoldDB" id="A0AAP2K2C2"/>
<evidence type="ECO:0000313" key="2">
    <source>
        <dbReference type="Proteomes" id="UP000824410"/>
    </source>
</evidence>
<organism evidence="1 2">
    <name type="scientific">Providencia rettgeri</name>
    <dbReference type="NCBI Taxonomy" id="587"/>
    <lineage>
        <taxon>Bacteria</taxon>
        <taxon>Pseudomonadati</taxon>
        <taxon>Pseudomonadota</taxon>
        <taxon>Gammaproteobacteria</taxon>
        <taxon>Enterobacterales</taxon>
        <taxon>Morganellaceae</taxon>
        <taxon>Providencia</taxon>
    </lineage>
</organism>
<dbReference type="Proteomes" id="UP000824410">
    <property type="component" value="Unassembled WGS sequence"/>
</dbReference>
<gene>
    <name evidence="1" type="ORF">EX242_21890</name>
</gene>
<evidence type="ECO:0008006" key="3">
    <source>
        <dbReference type="Google" id="ProtNLM"/>
    </source>
</evidence>
<name>A0AAP2K2C2_PRORE</name>
<proteinExistence type="predicted"/>
<dbReference type="RefSeq" id="WP_131679870.1">
    <property type="nucleotide sequence ID" value="NZ_SHDG01000002.1"/>
</dbReference>
<evidence type="ECO:0000313" key="1">
    <source>
        <dbReference type="EMBL" id="MBX6982896.1"/>
    </source>
</evidence>
<accession>A0AAP2K2C2</accession>
<sequence>MMSELKKCPECESTKVGVAKKLKYPMWFVICHWCEHRGMAHPSEYEAIAAWNRRANSDNSKNK</sequence>
<comment type="caution">
    <text evidence="1">The sequence shown here is derived from an EMBL/GenBank/DDBJ whole genome shotgun (WGS) entry which is preliminary data.</text>
</comment>
<reference evidence="1" key="1">
    <citation type="submission" date="2019-02" db="EMBL/GenBank/DDBJ databases">
        <title>Genomic characterization of isolates from hospital effluents in KZN, South Africa.</title>
        <authorList>
            <person name="Ntshobeni N."/>
            <person name="Allam M."/>
            <person name="Ismail A."/>
            <person name="Amoako D."/>
            <person name="Essack S."/>
            <person name="Chenia H."/>
        </authorList>
    </citation>
    <scope>NUCLEOTIDE SEQUENCE</scope>
    <source>
        <strain evidence="1">AFE97_S1</strain>
    </source>
</reference>